<evidence type="ECO:0000313" key="2">
    <source>
        <dbReference type="EMBL" id="RFU71740.1"/>
    </source>
</evidence>
<feature type="compositionally biased region" description="Low complexity" evidence="1">
    <location>
        <begin position="7"/>
        <end position="28"/>
    </location>
</feature>
<accession>A0A395N6I2</accession>
<feature type="compositionally biased region" description="Pro residues" evidence="1">
    <location>
        <begin position="29"/>
        <end position="38"/>
    </location>
</feature>
<name>A0A395N6I2_TRIAR</name>
<organism evidence="2 3">
    <name type="scientific">Trichoderma arundinaceum</name>
    <dbReference type="NCBI Taxonomy" id="490622"/>
    <lineage>
        <taxon>Eukaryota</taxon>
        <taxon>Fungi</taxon>
        <taxon>Dikarya</taxon>
        <taxon>Ascomycota</taxon>
        <taxon>Pezizomycotina</taxon>
        <taxon>Sordariomycetes</taxon>
        <taxon>Hypocreomycetidae</taxon>
        <taxon>Hypocreales</taxon>
        <taxon>Hypocreaceae</taxon>
        <taxon>Trichoderma</taxon>
    </lineage>
</organism>
<feature type="region of interest" description="Disordered" evidence="1">
    <location>
        <begin position="1"/>
        <end position="43"/>
    </location>
</feature>
<dbReference type="STRING" id="490622.A0A395N6I2"/>
<evidence type="ECO:0000256" key="1">
    <source>
        <dbReference type="SAM" id="MobiDB-lite"/>
    </source>
</evidence>
<evidence type="ECO:0008006" key="4">
    <source>
        <dbReference type="Google" id="ProtNLM"/>
    </source>
</evidence>
<feature type="compositionally biased region" description="Low complexity" evidence="1">
    <location>
        <begin position="194"/>
        <end position="218"/>
    </location>
</feature>
<sequence length="258" mass="25398">IPPPPAASSTSTTSSAATTVAASPSSSAIPPPPSPPPSTTITSITTTHTSTVTVQPTGTPDAGVPTAFTSFPTGTTTVPAQAYASNLAQAQQFNNLFKTLNPQSACTGTQAACIDGQLAQCGSNGAFVLQKCTIAGMQCYALPMRNTEGVMVGCHDTSDAESILGVSGEPQGSLPVSTSAVPTTAGPADPPPVTITTVITVSDKVPSSPATTAASSPVAPVPAPQEPPATTPVPQPQQPTPTPTVPSSTAAPVAPPPP</sequence>
<reference evidence="2 3" key="1">
    <citation type="journal article" date="2018" name="PLoS Pathog.">
        <title>Evolution of structural diversity of trichothecenes, a family of toxins produced by plant pathogenic and entomopathogenic fungi.</title>
        <authorList>
            <person name="Proctor R.H."/>
            <person name="McCormick S.P."/>
            <person name="Kim H.S."/>
            <person name="Cardoza R.E."/>
            <person name="Stanley A.M."/>
            <person name="Lindo L."/>
            <person name="Kelly A."/>
            <person name="Brown D.W."/>
            <person name="Lee T."/>
            <person name="Vaughan M.M."/>
            <person name="Alexander N.J."/>
            <person name="Busman M."/>
            <person name="Gutierrez S."/>
        </authorList>
    </citation>
    <scope>NUCLEOTIDE SEQUENCE [LARGE SCALE GENOMIC DNA]</scope>
    <source>
        <strain evidence="2 3">IBT 40837</strain>
    </source>
</reference>
<comment type="caution">
    <text evidence="2">The sequence shown here is derived from an EMBL/GenBank/DDBJ whole genome shotgun (WGS) entry which is preliminary data.</text>
</comment>
<gene>
    <name evidence="2" type="ORF">TARUN_10522</name>
</gene>
<feature type="compositionally biased region" description="Pro residues" evidence="1">
    <location>
        <begin position="219"/>
        <end position="244"/>
    </location>
</feature>
<keyword evidence="3" id="KW-1185">Reference proteome</keyword>
<feature type="non-terminal residue" evidence="2">
    <location>
        <position position="1"/>
    </location>
</feature>
<protein>
    <recommendedName>
        <fullName evidence="4">Carbohydrate-binding module family 19 domain-containing protein</fullName>
    </recommendedName>
</protein>
<dbReference type="EMBL" id="PXOA01001327">
    <property type="protein sequence ID" value="RFU71740.1"/>
    <property type="molecule type" value="Genomic_DNA"/>
</dbReference>
<dbReference type="Proteomes" id="UP000266272">
    <property type="component" value="Unassembled WGS sequence"/>
</dbReference>
<evidence type="ECO:0000313" key="3">
    <source>
        <dbReference type="Proteomes" id="UP000266272"/>
    </source>
</evidence>
<dbReference type="AlphaFoldDB" id="A0A395N6I2"/>
<feature type="non-terminal residue" evidence="2">
    <location>
        <position position="258"/>
    </location>
</feature>
<dbReference type="OrthoDB" id="2362516at2759"/>
<feature type="region of interest" description="Disordered" evidence="1">
    <location>
        <begin position="164"/>
        <end position="258"/>
    </location>
</feature>
<proteinExistence type="predicted"/>